<keyword evidence="15" id="KW-1185">Reference proteome</keyword>
<evidence type="ECO:0000256" key="9">
    <source>
        <dbReference type="ARBA" id="ARBA00022884"/>
    </source>
</evidence>
<dbReference type="GO" id="GO:0090486">
    <property type="term" value="F:small RNA 2'-O-methyltransferase activity"/>
    <property type="evidence" value="ECO:0007669"/>
    <property type="project" value="UniProtKB-EC"/>
</dbReference>
<dbReference type="AlphaFoldDB" id="A0A068NR50"/>
<dbReference type="Gene3D" id="3.40.50.150">
    <property type="entry name" value="Vaccinia Virus protein VP39"/>
    <property type="match status" value="1"/>
</dbReference>
<evidence type="ECO:0000256" key="8">
    <source>
        <dbReference type="ARBA" id="ARBA00022842"/>
    </source>
</evidence>
<evidence type="ECO:0000259" key="13">
    <source>
        <dbReference type="Pfam" id="PF12623"/>
    </source>
</evidence>
<proteinExistence type="inferred from homology"/>
<keyword evidence="6" id="KW-0949">S-adenosyl-L-methionine</keyword>
<evidence type="ECO:0000256" key="1">
    <source>
        <dbReference type="ARBA" id="ARBA00001946"/>
    </source>
</evidence>
<comment type="similarity">
    <text evidence="2">Belongs to the methyltransferase superfamily. HEN1 family.</text>
</comment>
<dbReference type="PANTHER" id="PTHR21404">
    <property type="entry name" value="HEN1"/>
    <property type="match status" value="1"/>
</dbReference>
<evidence type="ECO:0000256" key="11">
    <source>
        <dbReference type="ARBA" id="ARBA00035025"/>
    </source>
</evidence>
<dbReference type="EMBL" id="CP007139">
    <property type="protein sequence ID" value="AIE84039.1"/>
    <property type="molecule type" value="Genomic_DNA"/>
</dbReference>
<evidence type="ECO:0000256" key="7">
    <source>
        <dbReference type="ARBA" id="ARBA00022723"/>
    </source>
</evidence>
<evidence type="ECO:0000256" key="3">
    <source>
        <dbReference type="ARBA" id="ARBA00021330"/>
    </source>
</evidence>
<comment type="cofactor">
    <cofactor evidence="1">
        <name>Mg(2+)</name>
        <dbReference type="ChEBI" id="CHEBI:18420"/>
    </cofactor>
</comment>
<evidence type="ECO:0000256" key="10">
    <source>
        <dbReference type="ARBA" id="ARBA00023158"/>
    </source>
</evidence>
<reference evidence="14 15" key="1">
    <citation type="journal article" date="2014" name="PLoS ONE">
        <title>The first complete genome sequence of the class fimbriimonadia in the phylum armatimonadetes.</title>
        <authorList>
            <person name="Hu Z.Y."/>
            <person name="Wang Y.Z."/>
            <person name="Im W.T."/>
            <person name="Wang S.Y."/>
            <person name="Zhao G.P."/>
            <person name="Zheng H.J."/>
            <person name="Quan Z.X."/>
        </authorList>
    </citation>
    <scope>NUCLEOTIDE SEQUENCE [LARGE SCALE GENOMIC DNA]</scope>
    <source>
        <strain evidence="14">Gsoil 348</strain>
    </source>
</reference>
<dbReference type="GO" id="GO:0031047">
    <property type="term" value="P:regulatory ncRNA-mediated gene silencing"/>
    <property type="evidence" value="ECO:0007669"/>
    <property type="project" value="UniProtKB-KW"/>
</dbReference>
<dbReference type="Pfam" id="PF13489">
    <property type="entry name" value="Methyltransf_23"/>
    <property type="match status" value="1"/>
</dbReference>
<dbReference type="OrthoDB" id="9795085at2"/>
<dbReference type="NCBIfam" id="TIGR04074">
    <property type="entry name" value="bacter_Hen1"/>
    <property type="match status" value="1"/>
</dbReference>
<sequence>MLLTITTTHRPATELGYLLRKNPERAQHAELSMGRAHLFYPEATEERCTVAVLVEVDPVALVRGSGPGGGQFDQYVNDRPYVASSFLSSAIAEFFGTAMSGTSKERPELAETPIPLRAEIPVLPARGGERFLKELFKPLGYEVTVERLPLDDQFPEWGESPYYRLVLEGEVKLQDLLKHLYVLIPVLDDRKHYYIGRAEVDKLLLRGGAWLATHPLREEISRRYLKRDRTLTREALDRLSEIDGLVEPEEQEAAGDAQEEAVERPISLHDQRLLTVLDVLKASGAKRVLDLGCGEGKLLKLLMNEKQFEEIVGMDVSITPLEKAKLRLRLERQPERKASRMKLIHGSLVYRDRRLQGYDAVAIVEVIEHLDPSRLASMERAVFEFARPGRVIVTTPNREYNALFETMEPGKLRHPDHRFEWTRAEFESWSREVADRHGYAVEFQPIGPVSEQFGAPSQMAVFQAI</sequence>
<evidence type="ECO:0000256" key="5">
    <source>
        <dbReference type="ARBA" id="ARBA00022679"/>
    </source>
</evidence>
<keyword evidence="9" id="KW-0694">RNA-binding</keyword>
<gene>
    <name evidence="14" type="ORF">OP10G_0671</name>
</gene>
<dbReference type="STRING" id="661478.OP10G_0671"/>
<dbReference type="PANTHER" id="PTHR21404:SF3">
    <property type="entry name" value="SMALL RNA 2'-O-METHYLTRANSFERASE"/>
    <property type="match status" value="1"/>
</dbReference>
<evidence type="ECO:0000256" key="2">
    <source>
        <dbReference type="ARBA" id="ARBA00009026"/>
    </source>
</evidence>
<comment type="catalytic activity">
    <reaction evidence="12">
        <text>small RNA 3'-end nucleotide + S-adenosyl-L-methionine = small RNA 3'-end 2'-O-methylnucleotide + S-adenosyl-L-homocysteine + H(+)</text>
        <dbReference type="Rhea" id="RHEA:37887"/>
        <dbReference type="Rhea" id="RHEA-COMP:10415"/>
        <dbReference type="Rhea" id="RHEA-COMP:10416"/>
        <dbReference type="ChEBI" id="CHEBI:15378"/>
        <dbReference type="ChEBI" id="CHEBI:57856"/>
        <dbReference type="ChEBI" id="CHEBI:59789"/>
        <dbReference type="ChEBI" id="CHEBI:74896"/>
        <dbReference type="ChEBI" id="CHEBI:74898"/>
        <dbReference type="EC" id="2.1.1.386"/>
    </reaction>
</comment>
<evidence type="ECO:0000256" key="4">
    <source>
        <dbReference type="ARBA" id="ARBA00022603"/>
    </source>
</evidence>
<dbReference type="InterPro" id="IPR038546">
    <property type="entry name" value="Hen1_N_sf"/>
</dbReference>
<keyword evidence="5" id="KW-0808">Transferase</keyword>
<dbReference type="HOGENOM" id="CLU_042787_0_0_0"/>
<feature type="domain" description="Hen1 N-terminal" evidence="13">
    <location>
        <begin position="1"/>
        <end position="239"/>
    </location>
</feature>
<dbReference type="InterPro" id="IPR026610">
    <property type="entry name" value="Hen1"/>
</dbReference>
<dbReference type="RefSeq" id="WP_025227310.1">
    <property type="nucleotide sequence ID" value="NZ_CP007139.1"/>
</dbReference>
<dbReference type="CDD" id="cd02440">
    <property type="entry name" value="AdoMet_MTases"/>
    <property type="match status" value="1"/>
</dbReference>
<dbReference type="InterPro" id="IPR029063">
    <property type="entry name" value="SAM-dependent_MTases_sf"/>
</dbReference>
<dbReference type="eggNOG" id="COG2227">
    <property type="taxonomic scope" value="Bacteria"/>
</dbReference>
<dbReference type="Gene3D" id="3.30.1610.20">
    <property type="entry name" value="Hen1, N-terminal domain"/>
    <property type="match status" value="1"/>
</dbReference>
<keyword evidence="7" id="KW-0479">Metal-binding</keyword>
<dbReference type="EC" id="2.1.1.386" evidence="11"/>
<dbReference type="GO" id="GO:0003723">
    <property type="term" value="F:RNA binding"/>
    <property type="evidence" value="ECO:0007669"/>
    <property type="project" value="UniProtKB-KW"/>
</dbReference>
<organism evidence="14 15">
    <name type="scientific">Fimbriimonas ginsengisoli Gsoil 348</name>
    <dbReference type="NCBI Taxonomy" id="661478"/>
    <lineage>
        <taxon>Bacteria</taxon>
        <taxon>Bacillati</taxon>
        <taxon>Armatimonadota</taxon>
        <taxon>Fimbriimonadia</taxon>
        <taxon>Fimbriimonadales</taxon>
        <taxon>Fimbriimonadaceae</taxon>
        <taxon>Fimbriimonas</taxon>
    </lineage>
</organism>
<dbReference type="InterPro" id="IPR024740">
    <property type="entry name" value="Hen1_N"/>
</dbReference>
<dbReference type="SUPFAM" id="SSF53335">
    <property type="entry name" value="S-adenosyl-L-methionine-dependent methyltransferases"/>
    <property type="match status" value="1"/>
</dbReference>
<dbReference type="Proteomes" id="UP000027982">
    <property type="component" value="Chromosome"/>
</dbReference>
<evidence type="ECO:0000256" key="12">
    <source>
        <dbReference type="ARBA" id="ARBA00048418"/>
    </source>
</evidence>
<evidence type="ECO:0000256" key="6">
    <source>
        <dbReference type="ARBA" id="ARBA00022691"/>
    </source>
</evidence>
<keyword evidence="4 14" id="KW-0489">Methyltransferase</keyword>
<dbReference type="KEGG" id="fgi:OP10G_0671"/>
<keyword evidence="10" id="KW-0943">RNA-mediated gene silencing</keyword>
<name>A0A068NR50_FIMGI</name>
<evidence type="ECO:0000313" key="14">
    <source>
        <dbReference type="EMBL" id="AIE84039.1"/>
    </source>
</evidence>
<accession>A0A068NR50</accession>
<protein>
    <recommendedName>
        <fullName evidence="3">Small RNA 2'-O-methyltransferase</fullName>
        <ecNumber evidence="11">2.1.1.386</ecNumber>
    </recommendedName>
</protein>
<dbReference type="InterPro" id="IPR024026">
    <property type="entry name" value="3'-RNA_MeTfrase_Hen1_bac"/>
</dbReference>
<keyword evidence="8" id="KW-0460">Magnesium</keyword>
<dbReference type="GO" id="GO:0001510">
    <property type="term" value="P:RNA methylation"/>
    <property type="evidence" value="ECO:0007669"/>
    <property type="project" value="InterPro"/>
</dbReference>
<dbReference type="GO" id="GO:0046872">
    <property type="term" value="F:metal ion binding"/>
    <property type="evidence" value="ECO:0007669"/>
    <property type="project" value="UniProtKB-KW"/>
</dbReference>
<evidence type="ECO:0000313" key="15">
    <source>
        <dbReference type="Proteomes" id="UP000027982"/>
    </source>
</evidence>
<dbReference type="Pfam" id="PF12623">
    <property type="entry name" value="Hen1_L"/>
    <property type="match status" value="1"/>
</dbReference>